<sequence length="146" mass="16815">MKTKASKSDLSRLSNALGFQFAAILEFQRLGLIDRDLSNVKENDPFLVRMKAIWSNRRLMQARLAGLSKHEREELIREKEVGDLEADVMEVFVNNYRTGKAATTREVLGRLLYAHAITPETIKKANQIRRAARERVRREKKCGGMR</sequence>
<dbReference type="RefSeq" id="WP_145017306.1">
    <property type="nucleotide sequence ID" value="NZ_VLLN01000001.1"/>
</dbReference>
<dbReference type="AlphaFoldDB" id="A0A562WT62"/>
<accession>A0A562WT62</accession>
<proteinExistence type="predicted"/>
<protein>
    <submittedName>
        <fullName evidence="1">Uncharacterized protein</fullName>
    </submittedName>
</protein>
<gene>
    <name evidence="1" type="ORF">JN12_00278</name>
</gene>
<dbReference type="EMBL" id="VLLN01000001">
    <property type="protein sequence ID" value="TWJ33600.1"/>
    <property type="molecule type" value="Genomic_DNA"/>
</dbReference>
<evidence type="ECO:0000313" key="1">
    <source>
        <dbReference type="EMBL" id="TWJ33600.1"/>
    </source>
</evidence>
<comment type="caution">
    <text evidence="1">The sequence shown here is derived from an EMBL/GenBank/DDBJ whole genome shotgun (WGS) entry which is preliminary data.</text>
</comment>
<name>A0A562WT62_9BACT</name>
<dbReference type="Proteomes" id="UP000319449">
    <property type="component" value="Unassembled WGS sequence"/>
</dbReference>
<organism evidence="1 2">
    <name type="scientific">Geobacter argillaceus</name>
    <dbReference type="NCBI Taxonomy" id="345631"/>
    <lineage>
        <taxon>Bacteria</taxon>
        <taxon>Pseudomonadati</taxon>
        <taxon>Thermodesulfobacteriota</taxon>
        <taxon>Desulfuromonadia</taxon>
        <taxon>Geobacterales</taxon>
        <taxon>Geobacteraceae</taxon>
        <taxon>Geobacter</taxon>
    </lineage>
</organism>
<evidence type="ECO:0000313" key="2">
    <source>
        <dbReference type="Proteomes" id="UP000319449"/>
    </source>
</evidence>
<keyword evidence="2" id="KW-1185">Reference proteome</keyword>
<reference evidence="1 2" key="1">
    <citation type="submission" date="2019-07" db="EMBL/GenBank/DDBJ databases">
        <title>Genomic Encyclopedia of Archaeal and Bacterial Type Strains, Phase II (KMG-II): from individual species to whole genera.</title>
        <authorList>
            <person name="Goeker M."/>
        </authorList>
    </citation>
    <scope>NUCLEOTIDE SEQUENCE [LARGE SCALE GENOMIC DNA]</scope>
    <source>
        <strain evidence="1 2">ATCC BAA-1139</strain>
    </source>
</reference>